<dbReference type="PANTHER" id="PTHR43585:SF2">
    <property type="entry name" value="ATP-GRASP ENZYME FSQD"/>
    <property type="match status" value="1"/>
</dbReference>
<evidence type="ECO:0000313" key="6">
    <source>
        <dbReference type="EMBL" id="ORA84937.1"/>
    </source>
</evidence>
<feature type="domain" description="ATP-grasp" evidence="5">
    <location>
        <begin position="104"/>
        <end position="302"/>
    </location>
</feature>
<dbReference type="RefSeq" id="WP_071509781.1">
    <property type="nucleotide sequence ID" value="NZ_CP060015.1"/>
</dbReference>
<proteinExistence type="predicted"/>
<accession>A0ABX3SYV8</accession>
<keyword evidence="3 4" id="KW-0067">ATP-binding</keyword>
<evidence type="ECO:0000256" key="1">
    <source>
        <dbReference type="ARBA" id="ARBA00022598"/>
    </source>
</evidence>
<gene>
    <name evidence="6" type="ORF">BST29_01670</name>
</gene>
<dbReference type="Gene3D" id="3.30.470.20">
    <property type="entry name" value="ATP-grasp fold, B domain"/>
    <property type="match status" value="1"/>
</dbReference>
<dbReference type="Pfam" id="PF13535">
    <property type="entry name" value="ATP-grasp_4"/>
    <property type="match status" value="1"/>
</dbReference>
<organism evidence="6 7">
    <name type="scientific">Mycobacterium malmoense</name>
    <dbReference type="NCBI Taxonomy" id="1780"/>
    <lineage>
        <taxon>Bacteria</taxon>
        <taxon>Bacillati</taxon>
        <taxon>Actinomycetota</taxon>
        <taxon>Actinomycetes</taxon>
        <taxon>Mycobacteriales</taxon>
        <taxon>Mycobacteriaceae</taxon>
        <taxon>Mycobacterium</taxon>
    </lineage>
</organism>
<name>A0ABX3SYV8_MYCMA</name>
<keyword evidence="7" id="KW-1185">Reference proteome</keyword>
<dbReference type="SMART" id="SM01209">
    <property type="entry name" value="GARS_A"/>
    <property type="match status" value="1"/>
</dbReference>
<dbReference type="Proteomes" id="UP000243140">
    <property type="component" value="Unassembled WGS sequence"/>
</dbReference>
<keyword evidence="2 4" id="KW-0547">Nucleotide-binding</keyword>
<dbReference type="InterPro" id="IPR052032">
    <property type="entry name" value="ATP-dep_AA_Ligase"/>
</dbReference>
<dbReference type="PANTHER" id="PTHR43585">
    <property type="entry name" value="FUMIPYRROLE BIOSYNTHESIS PROTEIN C"/>
    <property type="match status" value="1"/>
</dbReference>
<evidence type="ECO:0000256" key="4">
    <source>
        <dbReference type="PROSITE-ProRule" id="PRU00409"/>
    </source>
</evidence>
<dbReference type="PROSITE" id="PS50975">
    <property type="entry name" value="ATP_GRASP"/>
    <property type="match status" value="1"/>
</dbReference>
<dbReference type="InterPro" id="IPR011761">
    <property type="entry name" value="ATP-grasp"/>
</dbReference>
<dbReference type="SUPFAM" id="SSF56059">
    <property type="entry name" value="Glutathione synthetase ATP-binding domain-like"/>
    <property type="match status" value="1"/>
</dbReference>
<reference evidence="6 7" key="1">
    <citation type="submission" date="2017-02" db="EMBL/GenBank/DDBJ databases">
        <title>The new phylogeny of genus Mycobacterium.</title>
        <authorList>
            <person name="Tortoli E."/>
            <person name="Trovato A."/>
            <person name="Cirillo D.M."/>
        </authorList>
    </citation>
    <scope>NUCLEOTIDE SEQUENCE [LARGE SCALE GENOMIC DNA]</scope>
    <source>
        <strain evidence="6 7">IP1130001</strain>
    </source>
</reference>
<protein>
    <recommendedName>
        <fullName evidence="5">ATP-grasp domain-containing protein</fullName>
    </recommendedName>
</protein>
<evidence type="ECO:0000259" key="5">
    <source>
        <dbReference type="PROSITE" id="PS50975"/>
    </source>
</evidence>
<evidence type="ECO:0000256" key="2">
    <source>
        <dbReference type="ARBA" id="ARBA00022741"/>
    </source>
</evidence>
<evidence type="ECO:0000313" key="7">
    <source>
        <dbReference type="Proteomes" id="UP000243140"/>
    </source>
</evidence>
<dbReference type="EMBL" id="MVHV01000002">
    <property type="protein sequence ID" value="ORA84937.1"/>
    <property type="molecule type" value="Genomic_DNA"/>
</dbReference>
<comment type="caution">
    <text evidence="6">The sequence shown here is derived from an EMBL/GenBank/DDBJ whole genome shotgun (WGS) entry which is preliminary data.</text>
</comment>
<keyword evidence="1" id="KW-0436">Ligase</keyword>
<sequence>MIVLVDPVSTGPALSAALVERGENPLHLYGPHLKEAYLRDPHANKWLMKDEPSVLRRLSAMPVRAVIAGSEWGVTPANRLAHTLGLPHHLISRVRARRDKAAMNHALREAGLPAARTVYVRAGDDIACALAGFDLPVIVKPVGSAGGDGCVICAGPDEVHAAVRAGLGQRNLMGHNNSAMVIQDYLDGPQFIVNTVSLDGQHLLSDVHAVRIDRIGQRSVLRHSLLVTALDEQVTELVAFTLDCLDAVGVREGAAHTEVRMTRNGPRLIEVNARIMGASLQPALYRGALGYSQADLVAERFTDPDAFAKRFTDPYAPRAAMAMAFLNVPVPGTVLASPGLRRVRALPGFHGMEKIPEIGATIDEPWLCTGQAGMAYFLHPNREMLAHSLARLHRLEDDRELHRIQPLAEPDGTPKRP</sequence>
<evidence type="ECO:0000256" key="3">
    <source>
        <dbReference type="ARBA" id="ARBA00022840"/>
    </source>
</evidence>